<feature type="region of interest" description="Disordered" evidence="4">
    <location>
        <begin position="380"/>
        <end position="504"/>
    </location>
</feature>
<dbReference type="Pfam" id="PF12796">
    <property type="entry name" value="Ank_2"/>
    <property type="match status" value="1"/>
</dbReference>
<dbReference type="PANTHER" id="PTHR24171">
    <property type="entry name" value="ANKYRIN REPEAT DOMAIN-CONTAINING PROTEIN 39-RELATED"/>
    <property type="match status" value="1"/>
</dbReference>
<protein>
    <submittedName>
        <fullName evidence="5">Uncharacterized protein</fullName>
    </submittedName>
</protein>
<dbReference type="Gene3D" id="1.25.40.20">
    <property type="entry name" value="Ankyrin repeat-containing domain"/>
    <property type="match status" value="1"/>
</dbReference>
<evidence type="ECO:0000313" key="6">
    <source>
        <dbReference type="Proteomes" id="UP001190700"/>
    </source>
</evidence>
<dbReference type="PROSITE" id="PS50297">
    <property type="entry name" value="ANK_REP_REGION"/>
    <property type="match status" value="2"/>
</dbReference>
<dbReference type="PROSITE" id="PS50088">
    <property type="entry name" value="ANK_REPEAT"/>
    <property type="match status" value="2"/>
</dbReference>
<keyword evidence="1" id="KW-0677">Repeat</keyword>
<sequence>MPTARCDLHNAVKNGDLSEVIKLIGKGEDMCAKQRGKTPLHLAANHGYEDIVQSFLQAGVDPDIQDSNGLTALFLAVEEKHVEVVRMLLTGGAETHVKNKAGASLLKVARDTHDKEIIKLVTEQATGASWLPTSLPSMNFDEVLSNNFERASARLNRADDNLKSYVNKQIDAVRIQYFAGKRILGEVVHAAVRCLDRCCEEPERETWANSGGPHLPPVPAARPVFKDPGEPVVMPPRQLSSALVTHEEAEVDDGDSTEEDEELMLGVVPAPPRSERRGADDKKDSSKKKKKKKRRQQNKEMVQYPYKQNGPLSALDPERTRGLTASELTNLAQHFYTMQCQDPELVSRSYQPQSEKDFDAPRGPLFPRFEFLPPAKLLDLEEAPAPSGKEARRAKTSIFLPHSPRAETRLHANGQRGDGTSGGNDVAMFSPGLPHRGAPEKQSGKEPAEHNPRADSGSEGDDENDSKRPQHRREKNMKCDASSKTTAWSRGTSRGTPSTTGGLSCHSSFNDKLLDQMNVTEVNSELSPTGHDTAHISRGRAFYIGDVSEYGGLGTDMTGTSNLEAVLRSRKGLSPR</sequence>
<feature type="compositionally biased region" description="Low complexity" evidence="4">
    <location>
        <begin position="489"/>
        <end position="504"/>
    </location>
</feature>
<feature type="compositionally biased region" description="Basic residues" evidence="4">
    <location>
        <begin position="285"/>
        <end position="296"/>
    </location>
</feature>
<keyword evidence="6" id="KW-1185">Reference proteome</keyword>
<dbReference type="InterPro" id="IPR002110">
    <property type="entry name" value="Ankyrin_rpt"/>
</dbReference>
<reference evidence="5 6" key="1">
    <citation type="journal article" date="2015" name="Genome Biol. Evol.">
        <title>Comparative Genomics of a Bacterivorous Green Alga Reveals Evolutionary Causalities and Consequences of Phago-Mixotrophic Mode of Nutrition.</title>
        <authorList>
            <person name="Burns J.A."/>
            <person name="Paasch A."/>
            <person name="Narechania A."/>
            <person name="Kim E."/>
        </authorList>
    </citation>
    <scope>NUCLEOTIDE SEQUENCE [LARGE SCALE GENOMIC DNA]</scope>
    <source>
        <strain evidence="5 6">PLY_AMNH</strain>
    </source>
</reference>
<feature type="compositionally biased region" description="Basic and acidic residues" evidence="4">
    <location>
        <begin position="273"/>
        <end position="284"/>
    </location>
</feature>
<name>A0AAE0L619_9CHLO</name>
<dbReference type="Proteomes" id="UP001190700">
    <property type="component" value="Unassembled WGS sequence"/>
</dbReference>
<evidence type="ECO:0000313" key="5">
    <source>
        <dbReference type="EMBL" id="KAK3273020.1"/>
    </source>
</evidence>
<comment type="caution">
    <text evidence="5">The sequence shown here is derived from an EMBL/GenBank/DDBJ whole genome shotgun (WGS) entry which is preliminary data.</text>
</comment>
<evidence type="ECO:0000256" key="2">
    <source>
        <dbReference type="ARBA" id="ARBA00023043"/>
    </source>
</evidence>
<dbReference type="AlphaFoldDB" id="A0AAE0L619"/>
<dbReference type="GO" id="GO:0085020">
    <property type="term" value="P:protein K6-linked ubiquitination"/>
    <property type="evidence" value="ECO:0007669"/>
    <property type="project" value="TreeGrafter"/>
</dbReference>
<gene>
    <name evidence="5" type="ORF">CYMTET_18719</name>
</gene>
<dbReference type="PRINTS" id="PR01415">
    <property type="entry name" value="ANKYRIN"/>
</dbReference>
<accession>A0AAE0L619</accession>
<dbReference type="GO" id="GO:0004842">
    <property type="term" value="F:ubiquitin-protein transferase activity"/>
    <property type="evidence" value="ECO:0007669"/>
    <property type="project" value="TreeGrafter"/>
</dbReference>
<feature type="repeat" description="ANK" evidence="3">
    <location>
        <begin position="68"/>
        <end position="100"/>
    </location>
</feature>
<feature type="region of interest" description="Disordered" evidence="4">
    <location>
        <begin position="204"/>
        <end position="317"/>
    </location>
</feature>
<evidence type="ECO:0000256" key="3">
    <source>
        <dbReference type="PROSITE-ProRule" id="PRU00023"/>
    </source>
</evidence>
<dbReference type="InterPro" id="IPR036770">
    <property type="entry name" value="Ankyrin_rpt-contain_sf"/>
</dbReference>
<dbReference type="PANTHER" id="PTHR24171:SF8">
    <property type="entry name" value="BRCA1-ASSOCIATED RING DOMAIN PROTEIN 1"/>
    <property type="match status" value="1"/>
</dbReference>
<feature type="repeat" description="ANK" evidence="3">
    <location>
        <begin position="35"/>
        <end position="67"/>
    </location>
</feature>
<evidence type="ECO:0000256" key="1">
    <source>
        <dbReference type="ARBA" id="ARBA00022737"/>
    </source>
</evidence>
<evidence type="ECO:0000256" key="4">
    <source>
        <dbReference type="SAM" id="MobiDB-lite"/>
    </source>
</evidence>
<organism evidence="5 6">
    <name type="scientific">Cymbomonas tetramitiformis</name>
    <dbReference type="NCBI Taxonomy" id="36881"/>
    <lineage>
        <taxon>Eukaryota</taxon>
        <taxon>Viridiplantae</taxon>
        <taxon>Chlorophyta</taxon>
        <taxon>Pyramimonadophyceae</taxon>
        <taxon>Pyramimonadales</taxon>
        <taxon>Pyramimonadaceae</taxon>
        <taxon>Cymbomonas</taxon>
    </lineage>
</organism>
<dbReference type="EMBL" id="LGRX02008675">
    <property type="protein sequence ID" value="KAK3273020.1"/>
    <property type="molecule type" value="Genomic_DNA"/>
</dbReference>
<keyword evidence="2 3" id="KW-0040">ANK repeat</keyword>
<feature type="compositionally biased region" description="Acidic residues" evidence="4">
    <location>
        <begin position="249"/>
        <end position="263"/>
    </location>
</feature>
<proteinExistence type="predicted"/>
<dbReference type="SUPFAM" id="SSF48403">
    <property type="entry name" value="Ankyrin repeat"/>
    <property type="match status" value="1"/>
</dbReference>
<dbReference type="SMART" id="SM00248">
    <property type="entry name" value="ANK"/>
    <property type="match status" value="2"/>
</dbReference>
<feature type="compositionally biased region" description="Basic and acidic residues" evidence="4">
    <location>
        <begin position="437"/>
        <end position="453"/>
    </location>
</feature>